<dbReference type="PANTHER" id="PTHR32060">
    <property type="entry name" value="TAIL-SPECIFIC PROTEASE"/>
    <property type="match status" value="1"/>
</dbReference>
<dbReference type="STRING" id="526227.Mesil_1354"/>
<dbReference type="PANTHER" id="PTHR32060:SF30">
    <property type="entry name" value="CARBOXY-TERMINAL PROCESSING PROTEASE CTPA"/>
    <property type="match status" value="1"/>
</dbReference>
<feature type="domain" description="Tail specific protease" evidence="3">
    <location>
        <begin position="138"/>
        <end position="323"/>
    </location>
</feature>
<dbReference type="SUPFAM" id="SSF52096">
    <property type="entry name" value="ClpP/crotonase"/>
    <property type="match status" value="1"/>
</dbReference>
<dbReference type="InterPro" id="IPR005151">
    <property type="entry name" value="Tail-specific_protease"/>
</dbReference>
<dbReference type="eggNOG" id="COG0793">
    <property type="taxonomic scope" value="Bacteria"/>
</dbReference>
<evidence type="ECO:0000259" key="3">
    <source>
        <dbReference type="SMART" id="SM00245"/>
    </source>
</evidence>
<accession>D7BEK4</accession>
<dbReference type="GO" id="GO:0007165">
    <property type="term" value="P:signal transduction"/>
    <property type="evidence" value="ECO:0007669"/>
    <property type="project" value="TreeGrafter"/>
</dbReference>
<dbReference type="GO" id="GO:0030288">
    <property type="term" value="C:outer membrane-bounded periplasmic space"/>
    <property type="evidence" value="ECO:0007669"/>
    <property type="project" value="TreeGrafter"/>
</dbReference>
<dbReference type="InterPro" id="IPR029045">
    <property type="entry name" value="ClpP/crotonase-like_dom_sf"/>
</dbReference>
<dbReference type="Proteomes" id="UP000001916">
    <property type="component" value="Chromosome"/>
</dbReference>
<protein>
    <submittedName>
        <fullName evidence="4">Peptidase S41</fullName>
    </submittedName>
</protein>
<dbReference type="SMART" id="SM00245">
    <property type="entry name" value="TSPc"/>
    <property type="match status" value="1"/>
</dbReference>
<dbReference type="Pfam" id="PF14684">
    <property type="entry name" value="Tricorn_C1"/>
    <property type="match status" value="1"/>
</dbReference>
<evidence type="ECO:0000256" key="1">
    <source>
        <dbReference type="SAM" id="MobiDB-lite"/>
    </source>
</evidence>
<dbReference type="CDD" id="cd06567">
    <property type="entry name" value="Peptidase_S41"/>
    <property type="match status" value="1"/>
</dbReference>
<proteinExistence type="predicted"/>
<feature type="chain" id="PRO_5003093118" evidence="2">
    <location>
        <begin position="20"/>
        <end position="367"/>
    </location>
</feature>
<dbReference type="KEGG" id="msv:Mesil_1354"/>
<dbReference type="RefSeq" id="WP_013157816.1">
    <property type="nucleotide sequence ID" value="NC_014212.1"/>
</dbReference>
<evidence type="ECO:0000256" key="2">
    <source>
        <dbReference type="SAM" id="SignalP"/>
    </source>
</evidence>
<dbReference type="GO" id="GO:0008236">
    <property type="term" value="F:serine-type peptidase activity"/>
    <property type="evidence" value="ECO:0007669"/>
    <property type="project" value="InterPro"/>
</dbReference>
<keyword evidence="2" id="KW-0732">Signal</keyword>
<dbReference type="EMBL" id="CP002042">
    <property type="protein sequence ID" value="ADH63247.1"/>
    <property type="molecule type" value="Genomic_DNA"/>
</dbReference>
<dbReference type="AlphaFoldDB" id="D7BEK4"/>
<dbReference type="Pfam" id="PF03572">
    <property type="entry name" value="Peptidase_S41"/>
    <property type="match status" value="1"/>
</dbReference>
<feature type="region of interest" description="Disordered" evidence="1">
    <location>
        <begin position="113"/>
        <end position="139"/>
    </location>
</feature>
<reference evidence="4 5" key="1">
    <citation type="journal article" date="2010" name="Stand. Genomic Sci.">
        <title>Complete genome sequence of Meiothermus silvanus type strain (VI-R2).</title>
        <authorList>
            <person name="Sikorski J."/>
            <person name="Tindall B.J."/>
            <person name="Lowry S."/>
            <person name="Lucas S."/>
            <person name="Nolan M."/>
            <person name="Copeland A."/>
            <person name="Glavina Del Rio T."/>
            <person name="Tice H."/>
            <person name="Cheng J.F."/>
            <person name="Han C."/>
            <person name="Pitluck S."/>
            <person name="Liolios K."/>
            <person name="Ivanova N."/>
            <person name="Mavromatis K."/>
            <person name="Mikhailova N."/>
            <person name="Pati A."/>
            <person name="Goodwin L."/>
            <person name="Chen A."/>
            <person name="Palaniappan K."/>
            <person name="Land M."/>
            <person name="Hauser L."/>
            <person name="Chang Y.J."/>
            <person name="Jeffries C.D."/>
            <person name="Rohde M."/>
            <person name="Goker M."/>
            <person name="Woyke T."/>
            <person name="Bristow J."/>
            <person name="Eisen J.A."/>
            <person name="Markowitz V."/>
            <person name="Hugenholtz P."/>
            <person name="Kyrpides N.C."/>
            <person name="Klenk H.P."/>
            <person name="Lapidus A."/>
        </authorList>
    </citation>
    <scope>NUCLEOTIDE SEQUENCE [LARGE SCALE GENOMIC DNA]</scope>
    <source>
        <strain evidence="5">ATCC 700542 / DSM 9946 / VI-R2</strain>
    </source>
</reference>
<dbReference type="GO" id="GO:0004175">
    <property type="term" value="F:endopeptidase activity"/>
    <property type="evidence" value="ECO:0007669"/>
    <property type="project" value="TreeGrafter"/>
</dbReference>
<dbReference type="GO" id="GO:0006508">
    <property type="term" value="P:proteolysis"/>
    <property type="evidence" value="ECO:0007669"/>
    <property type="project" value="InterPro"/>
</dbReference>
<feature type="signal peptide" evidence="2">
    <location>
        <begin position="1"/>
        <end position="19"/>
    </location>
</feature>
<keyword evidence="5" id="KW-1185">Reference proteome</keyword>
<dbReference type="OrthoDB" id="9758793at2"/>
<gene>
    <name evidence="4" type="ordered locus">Mesil_1354</name>
</gene>
<evidence type="ECO:0000313" key="4">
    <source>
        <dbReference type="EMBL" id="ADH63247.1"/>
    </source>
</evidence>
<name>D7BEK4_ALLS1</name>
<evidence type="ECO:0000313" key="5">
    <source>
        <dbReference type="Proteomes" id="UP000001916"/>
    </source>
</evidence>
<dbReference type="Gene3D" id="3.30.750.44">
    <property type="match status" value="1"/>
</dbReference>
<organism evidence="4 5">
    <name type="scientific">Allomeiothermus silvanus (strain ATCC 700542 / DSM 9946 / NBRC 106475 / NCIMB 13440 / VI-R2)</name>
    <name type="common">Thermus silvanus</name>
    <dbReference type="NCBI Taxonomy" id="526227"/>
    <lineage>
        <taxon>Bacteria</taxon>
        <taxon>Thermotogati</taxon>
        <taxon>Deinococcota</taxon>
        <taxon>Deinococci</taxon>
        <taxon>Thermales</taxon>
        <taxon>Thermaceae</taxon>
        <taxon>Allomeiothermus</taxon>
    </lineage>
</organism>
<dbReference type="Gene3D" id="3.90.226.10">
    <property type="entry name" value="2-enoyl-CoA Hydratase, Chain A, domain 1"/>
    <property type="match status" value="1"/>
</dbReference>
<sequence length="367" mass="40438">MKRGFWGLVLGLLLGSAWASPSRYAEQFEYAWRLVEEYYWDQSHHGVDWVAVGERYRDRLPEIKDWRGLDRLIEEMYGELRDDHSTYLSPDEARLLLSGAQCLPLPYREAWDRPSGRNTDSPSAEAANPVPTPLSEEPRETAFAAPQVSLRGGAVIVRLSNLIDPEAFSTLASAIRRYEAESFRKGSIKGYILDLRGNPGGLALRMAEVAGLFFRGVPWRIVSRNLGTLPQPTQPALGRANTQKPLVVLIDGQVNSAAEGLAGALKEAGRAFLVGQRTAGNTEVLIPYCFPDGAVAMVAAGVLAPLRGATWEGRGVEPDLPVQGAEAQLEAALRYLDGLSSRRYSLPAWIEKIRAGQRFRLELGVVR</sequence>
<dbReference type="InterPro" id="IPR028204">
    <property type="entry name" value="Tricorn_C1"/>
</dbReference>
<dbReference type="HOGENOM" id="CLU_048401_0_0_0"/>